<keyword evidence="2" id="KW-1185">Reference proteome</keyword>
<evidence type="ECO:0000313" key="2">
    <source>
        <dbReference type="Proteomes" id="UP000233551"/>
    </source>
</evidence>
<protein>
    <submittedName>
        <fullName evidence="1">Uncharacterized protein</fullName>
    </submittedName>
</protein>
<gene>
    <name evidence="1" type="ORF">CRG98_024944</name>
</gene>
<dbReference type="EMBL" id="PGOL01001775">
    <property type="protein sequence ID" value="PKI54659.1"/>
    <property type="molecule type" value="Genomic_DNA"/>
</dbReference>
<proteinExistence type="predicted"/>
<evidence type="ECO:0000313" key="1">
    <source>
        <dbReference type="EMBL" id="PKI54659.1"/>
    </source>
</evidence>
<sequence length="85" mass="9249">MSPPEPTKARGTHGWVHAGLARPAWGLRYPDSTNPGSGDLVRKTSSPWFVSDALSHGSMNPVVALCPWRVLKPLCRALTWRGLTS</sequence>
<accession>A0A2I0JEK5</accession>
<organism evidence="1 2">
    <name type="scientific">Punica granatum</name>
    <name type="common">Pomegranate</name>
    <dbReference type="NCBI Taxonomy" id="22663"/>
    <lineage>
        <taxon>Eukaryota</taxon>
        <taxon>Viridiplantae</taxon>
        <taxon>Streptophyta</taxon>
        <taxon>Embryophyta</taxon>
        <taxon>Tracheophyta</taxon>
        <taxon>Spermatophyta</taxon>
        <taxon>Magnoliopsida</taxon>
        <taxon>eudicotyledons</taxon>
        <taxon>Gunneridae</taxon>
        <taxon>Pentapetalae</taxon>
        <taxon>rosids</taxon>
        <taxon>malvids</taxon>
        <taxon>Myrtales</taxon>
        <taxon>Lythraceae</taxon>
        <taxon>Punica</taxon>
    </lineage>
</organism>
<dbReference type="AlphaFoldDB" id="A0A2I0JEK5"/>
<dbReference type="Proteomes" id="UP000233551">
    <property type="component" value="Unassembled WGS sequence"/>
</dbReference>
<comment type="caution">
    <text evidence="1">The sequence shown here is derived from an EMBL/GenBank/DDBJ whole genome shotgun (WGS) entry which is preliminary data.</text>
</comment>
<name>A0A2I0JEK5_PUNGR</name>
<reference evidence="1 2" key="1">
    <citation type="submission" date="2017-11" db="EMBL/GenBank/DDBJ databases">
        <title>De-novo sequencing of pomegranate (Punica granatum L.) genome.</title>
        <authorList>
            <person name="Akparov Z."/>
            <person name="Amiraslanov A."/>
            <person name="Hajiyeva S."/>
            <person name="Abbasov M."/>
            <person name="Kaur K."/>
            <person name="Hamwieh A."/>
            <person name="Solovyev V."/>
            <person name="Salamov A."/>
            <person name="Braich B."/>
            <person name="Kosarev P."/>
            <person name="Mahmoud A."/>
            <person name="Hajiyev E."/>
            <person name="Babayeva S."/>
            <person name="Izzatullayeva V."/>
            <person name="Mammadov A."/>
            <person name="Mammadov A."/>
            <person name="Sharifova S."/>
            <person name="Ojaghi J."/>
            <person name="Eynullazada K."/>
            <person name="Bayramov B."/>
            <person name="Abdulazimova A."/>
            <person name="Shahmuradov I."/>
        </authorList>
    </citation>
    <scope>NUCLEOTIDE SEQUENCE [LARGE SCALE GENOMIC DNA]</scope>
    <source>
        <strain evidence="2">cv. AG2017</strain>
        <tissue evidence="1">Leaf</tissue>
    </source>
</reference>